<proteinExistence type="inferred from homology"/>
<dbReference type="InterPro" id="IPR029030">
    <property type="entry name" value="Caspase-like_dom_sf"/>
</dbReference>
<comment type="caution">
    <text evidence="5">The sequence shown here is derived from an EMBL/GenBank/DDBJ whole genome shotgun (WGS) entry which is preliminary data.</text>
</comment>
<reference evidence="5" key="1">
    <citation type="submission" date="2021-01" db="EMBL/GenBank/DDBJ databases">
        <authorList>
            <person name="Kaushik A."/>
        </authorList>
    </citation>
    <scope>NUCLEOTIDE SEQUENCE</scope>
    <source>
        <strain evidence="5">AG6-10EEA</strain>
    </source>
</reference>
<comment type="similarity">
    <text evidence="1">Belongs to the peptidase C14B family.</text>
</comment>
<keyword evidence="3" id="KW-0378">Hydrolase</keyword>
<dbReference type="EMBL" id="CAJMXA010000957">
    <property type="protein sequence ID" value="CAE6447569.1"/>
    <property type="molecule type" value="Genomic_DNA"/>
</dbReference>
<dbReference type="InterPro" id="IPR050452">
    <property type="entry name" value="Metacaspase"/>
</dbReference>
<dbReference type="PANTHER" id="PTHR48104:SF30">
    <property type="entry name" value="METACASPASE-1"/>
    <property type="match status" value="1"/>
</dbReference>
<dbReference type="InterPro" id="IPR011600">
    <property type="entry name" value="Pept_C14_caspase"/>
</dbReference>
<protein>
    <recommendedName>
        <fullName evidence="4">Peptidase C14 caspase domain-containing protein</fullName>
    </recommendedName>
</protein>
<gene>
    <name evidence="5" type="ORF">RDB_LOCUS45112</name>
</gene>
<accession>A0A8H3B513</accession>
<evidence type="ECO:0000259" key="4">
    <source>
        <dbReference type="Pfam" id="PF00656"/>
    </source>
</evidence>
<evidence type="ECO:0000256" key="2">
    <source>
        <dbReference type="ARBA" id="ARBA00022703"/>
    </source>
</evidence>
<dbReference type="Gene3D" id="3.40.50.1460">
    <property type="match status" value="1"/>
</dbReference>
<name>A0A8H3B513_9AGAM</name>
<feature type="domain" description="Peptidase C14 caspase" evidence="4">
    <location>
        <begin position="23"/>
        <end position="275"/>
    </location>
</feature>
<evidence type="ECO:0000313" key="5">
    <source>
        <dbReference type="EMBL" id="CAE6447569.1"/>
    </source>
</evidence>
<dbReference type="SUPFAM" id="SSF52129">
    <property type="entry name" value="Caspase-like"/>
    <property type="match status" value="1"/>
</dbReference>
<dbReference type="GO" id="GO:0004197">
    <property type="term" value="F:cysteine-type endopeptidase activity"/>
    <property type="evidence" value="ECO:0007669"/>
    <property type="project" value="InterPro"/>
</dbReference>
<sequence length="693" mass="77441">MVRTLPQAPSPRQTQDGPSQNLHALIIGIDTYIDPSFVNLRGAARDANDVASFLMSDLGVPTEHIVNLRNEQATRGRILEELRKLWRNPNIRSGDPILIYYAGHGGLAPANKEWKKRYGAGKIQVIFPYDYGCKAQGPSSPVTVNCIPDKTIAAMLNKLSAEKGDNITVIFDSCHSASGNRGIKSGQQLSRDRRYRSAEVQFEIPHDIDNDPKVMDGAESMLPTKQHRDAQLMLHADQSSHVHFAACGVHQRAIEEDGQGLFTAELLKKMRQNRVKNITYHNLAKSLEMPDEQSPECYGRYKGRTLFNSLMFSQSAALIPAHRELEYDLWTLQAGDASGVTLGSTWKLHKSPAQDSESIGRFRVTDLYGSIATLEPLDSKKPLLGITDRQLYARSECHVPRDELMLKVWMTPADQKLLFPGPHQHMGSAHTCGIGYKMASTPDDADVTLEIHRPQLVKGLMSPAAAAEVIFYWHDETAKKYGTEKLKHRKSVNREEVELVLFAAAKWKWHLRRTYPRTDQTVVMNMLKVATKKGPRLPRVFLEKPEDVLVKDSVVDFTLESSALHGFKLQSNIKMPLYVRMFYFDTTDFSIGDMFGHSVGPGTIAANIPPKGELLIGDGADGGAPIRFNMSSTGPMELGYMKVFWSTDPLELDHIEQKSAFKLRHQDVRGSSVDENGCDSKWGTICLTLGQFD</sequence>
<keyword evidence="2" id="KW-0053">Apoptosis</keyword>
<dbReference type="AlphaFoldDB" id="A0A8H3B513"/>
<dbReference type="Pfam" id="PF00656">
    <property type="entry name" value="Peptidase_C14"/>
    <property type="match status" value="1"/>
</dbReference>
<evidence type="ECO:0000256" key="3">
    <source>
        <dbReference type="ARBA" id="ARBA00022807"/>
    </source>
</evidence>
<dbReference type="PANTHER" id="PTHR48104">
    <property type="entry name" value="METACASPASE-4"/>
    <property type="match status" value="1"/>
</dbReference>
<keyword evidence="3" id="KW-0788">Thiol protease</keyword>
<dbReference type="GO" id="GO:0006508">
    <property type="term" value="P:proteolysis"/>
    <property type="evidence" value="ECO:0007669"/>
    <property type="project" value="InterPro"/>
</dbReference>
<keyword evidence="3" id="KW-0645">Protease</keyword>
<organism evidence="5 6">
    <name type="scientific">Rhizoctonia solani</name>
    <dbReference type="NCBI Taxonomy" id="456999"/>
    <lineage>
        <taxon>Eukaryota</taxon>
        <taxon>Fungi</taxon>
        <taxon>Dikarya</taxon>
        <taxon>Basidiomycota</taxon>
        <taxon>Agaricomycotina</taxon>
        <taxon>Agaricomycetes</taxon>
        <taxon>Cantharellales</taxon>
        <taxon>Ceratobasidiaceae</taxon>
        <taxon>Rhizoctonia</taxon>
    </lineage>
</organism>
<evidence type="ECO:0000256" key="1">
    <source>
        <dbReference type="ARBA" id="ARBA00009005"/>
    </source>
</evidence>
<dbReference type="Proteomes" id="UP000663853">
    <property type="component" value="Unassembled WGS sequence"/>
</dbReference>
<dbReference type="GO" id="GO:0005737">
    <property type="term" value="C:cytoplasm"/>
    <property type="evidence" value="ECO:0007669"/>
    <property type="project" value="TreeGrafter"/>
</dbReference>
<dbReference type="GO" id="GO:0006915">
    <property type="term" value="P:apoptotic process"/>
    <property type="evidence" value="ECO:0007669"/>
    <property type="project" value="UniProtKB-KW"/>
</dbReference>
<evidence type="ECO:0000313" key="6">
    <source>
        <dbReference type="Proteomes" id="UP000663853"/>
    </source>
</evidence>